<dbReference type="InterPro" id="IPR045584">
    <property type="entry name" value="Pilin-like"/>
</dbReference>
<dbReference type="OrthoDB" id="9795612at2"/>
<dbReference type="RefSeq" id="WP_086033135.1">
    <property type="nucleotide sequence ID" value="NZ_MDSU01000002.1"/>
</dbReference>
<keyword evidence="4 6" id="KW-1133">Transmembrane helix</keyword>
<dbReference type="GO" id="GO:0016020">
    <property type="term" value="C:membrane"/>
    <property type="evidence" value="ECO:0007669"/>
    <property type="project" value="UniProtKB-SubCell"/>
</dbReference>
<dbReference type="EMBL" id="MDSU01000002">
    <property type="protein sequence ID" value="OSS42888.1"/>
    <property type="molecule type" value="Genomic_DNA"/>
</dbReference>
<protein>
    <recommendedName>
        <fullName evidence="9">Type IV pilin PilA</fullName>
    </recommendedName>
</protein>
<dbReference type="Gene3D" id="3.30.700.10">
    <property type="entry name" value="Glycoprotein, Type 4 Pilin"/>
    <property type="match status" value="1"/>
</dbReference>
<evidence type="ECO:0000256" key="3">
    <source>
        <dbReference type="ARBA" id="ARBA00022692"/>
    </source>
</evidence>
<sequence>MRKNVLQGTRKECLFSCKGFTLVELLIVLTVIAILAILLLPKISDLVTKQKSNELATQVMSIGQAEESYYKDCGTYPNDNAINALWNKNIASSATNNQDNISASNCWVQPYMQALPPNLTASPQNYWQSPFGSASKCTVNTNAGDYLNDGANNDIVVTCTNIPSQAVTFLQQKFNSDSNSNTGLMKSTCNGVICTINFVVVEN</sequence>
<feature type="transmembrane region" description="Helical" evidence="6">
    <location>
        <begin position="20"/>
        <end position="40"/>
    </location>
</feature>
<evidence type="ECO:0000256" key="1">
    <source>
        <dbReference type="ARBA" id="ARBA00004167"/>
    </source>
</evidence>
<evidence type="ECO:0000313" key="7">
    <source>
        <dbReference type="EMBL" id="OSS42888.1"/>
    </source>
</evidence>
<organism evidence="7 8">
    <name type="scientific">Desulfurella amilsii</name>
    <dbReference type="NCBI Taxonomy" id="1562698"/>
    <lineage>
        <taxon>Bacteria</taxon>
        <taxon>Pseudomonadati</taxon>
        <taxon>Campylobacterota</taxon>
        <taxon>Desulfurellia</taxon>
        <taxon>Desulfurellales</taxon>
        <taxon>Desulfurellaceae</taxon>
        <taxon>Desulfurella</taxon>
    </lineage>
</organism>
<evidence type="ECO:0000256" key="5">
    <source>
        <dbReference type="ARBA" id="ARBA00023136"/>
    </source>
</evidence>
<keyword evidence="3 6" id="KW-0812">Transmembrane</keyword>
<dbReference type="NCBIfam" id="TIGR02532">
    <property type="entry name" value="IV_pilin_GFxxxE"/>
    <property type="match status" value="1"/>
</dbReference>
<evidence type="ECO:0000256" key="2">
    <source>
        <dbReference type="ARBA" id="ARBA00022481"/>
    </source>
</evidence>
<dbReference type="PROSITE" id="PS00409">
    <property type="entry name" value="PROKAR_NTER_METHYL"/>
    <property type="match status" value="1"/>
</dbReference>
<dbReference type="SUPFAM" id="SSF54523">
    <property type="entry name" value="Pili subunits"/>
    <property type="match status" value="1"/>
</dbReference>
<evidence type="ECO:0000313" key="8">
    <source>
        <dbReference type="Proteomes" id="UP000194141"/>
    </source>
</evidence>
<dbReference type="STRING" id="1562698.DESAMIL20_318"/>
<dbReference type="Proteomes" id="UP000194141">
    <property type="component" value="Unassembled WGS sequence"/>
</dbReference>
<evidence type="ECO:0008006" key="9">
    <source>
        <dbReference type="Google" id="ProtNLM"/>
    </source>
</evidence>
<name>A0A1X4XZE4_9BACT</name>
<comment type="subcellular location">
    <subcellularLocation>
        <location evidence="1">Membrane</location>
        <topology evidence="1">Single-pass membrane protein</topology>
    </subcellularLocation>
</comment>
<keyword evidence="5 6" id="KW-0472">Membrane</keyword>
<dbReference type="Pfam" id="PF07963">
    <property type="entry name" value="N_methyl"/>
    <property type="match status" value="1"/>
</dbReference>
<evidence type="ECO:0000256" key="4">
    <source>
        <dbReference type="ARBA" id="ARBA00022989"/>
    </source>
</evidence>
<dbReference type="PANTHER" id="PTHR30093:SF44">
    <property type="entry name" value="TYPE II SECRETION SYSTEM CORE PROTEIN G"/>
    <property type="match status" value="1"/>
</dbReference>
<reference evidence="7 8" key="1">
    <citation type="journal article" date="2017" name="Front. Microbiol.">
        <title>Genome Sequence of Desulfurella amilsii Strain TR1 and Comparative Genomics of Desulfurellaceae Family.</title>
        <authorList>
            <person name="Florentino A.P."/>
            <person name="Stams A.J."/>
            <person name="Sanchez-Andrea I."/>
        </authorList>
    </citation>
    <scope>NUCLEOTIDE SEQUENCE [LARGE SCALE GENOMIC DNA]</scope>
    <source>
        <strain evidence="7 8">TR1</strain>
    </source>
</reference>
<comment type="caution">
    <text evidence="7">The sequence shown here is derived from an EMBL/GenBank/DDBJ whole genome shotgun (WGS) entry which is preliminary data.</text>
</comment>
<dbReference type="AlphaFoldDB" id="A0A1X4XZE4"/>
<keyword evidence="8" id="KW-1185">Reference proteome</keyword>
<gene>
    <name evidence="7" type="ORF">DESAMIL20_318</name>
</gene>
<dbReference type="InterPro" id="IPR012902">
    <property type="entry name" value="N_methyl_site"/>
</dbReference>
<proteinExistence type="predicted"/>
<accession>A0A1X4XZE4</accession>
<dbReference type="PANTHER" id="PTHR30093">
    <property type="entry name" value="GENERAL SECRETION PATHWAY PROTEIN G"/>
    <property type="match status" value="1"/>
</dbReference>
<evidence type="ECO:0000256" key="6">
    <source>
        <dbReference type="SAM" id="Phobius"/>
    </source>
</evidence>
<keyword evidence="2" id="KW-0488">Methylation</keyword>